<organism evidence="2 3">
    <name type="scientific">Vreelandella olivaria</name>
    <dbReference type="NCBI Taxonomy" id="390919"/>
    <lineage>
        <taxon>Bacteria</taxon>
        <taxon>Pseudomonadati</taxon>
        <taxon>Pseudomonadota</taxon>
        <taxon>Gammaproteobacteria</taxon>
        <taxon>Oceanospirillales</taxon>
        <taxon>Halomonadaceae</taxon>
        <taxon>Vreelandella</taxon>
    </lineage>
</organism>
<evidence type="ECO:0000313" key="3">
    <source>
        <dbReference type="Proteomes" id="UP000289555"/>
    </source>
</evidence>
<proteinExistence type="predicted"/>
<gene>
    <name evidence="2" type="ORF">HORIV_43980</name>
</gene>
<name>A0ABM7GMG3_9GAMM</name>
<reference evidence="3" key="1">
    <citation type="journal article" date="2019" name="Microbiol. Resour. Announc.">
        <title>Complete Genome Sequence of Halomonas olivaria, a Moderately Halophilic Bacterium Isolated from Olive Processing Effluents, Obtained by Nanopore Sequencing.</title>
        <authorList>
            <person name="Nagata S."/>
            <person name="Ii K.M."/>
            <person name="Tsukimi T."/>
            <person name="Miura M.C."/>
            <person name="Galipon J."/>
            <person name="Arakawa K."/>
        </authorList>
    </citation>
    <scope>NUCLEOTIDE SEQUENCE [LARGE SCALE GENOMIC DNA]</scope>
    <source>
        <strain evidence="3">TYRC17</strain>
    </source>
</reference>
<sequence>MAYSLDKDQRRRLSAYLKKGKPEGWRNLFETMNNGPGWKQFGLYYECVRFGGVSDNLFRERWSVGGEMPTLPSVATNTEKGLTDFLLRIRQQKLSESPTQSADQPSTSTDSNNLRQTTAASSSHEPVEQPPSKPIAKEKKRTISMMIEPSLYDEVKRLADLKERSVGAQIRHSLKQSLKANAHLLGYDETT</sequence>
<dbReference type="EMBL" id="AP019416">
    <property type="protein sequence ID" value="BBI51977.1"/>
    <property type="molecule type" value="Genomic_DNA"/>
</dbReference>
<feature type="compositionally biased region" description="Polar residues" evidence="1">
    <location>
        <begin position="94"/>
        <end position="124"/>
    </location>
</feature>
<dbReference type="Proteomes" id="UP000289555">
    <property type="component" value="Chromosome"/>
</dbReference>
<feature type="region of interest" description="Disordered" evidence="1">
    <location>
        <begin position="94"/>
        <end position="141"/>
    </location>
</feature>
<evidence type="ECO:0000256" key="1">
    <source>
        <dbReference type="SAM" id="MobiDB-lite"/>
    </source>
</evidence>
<accession>A0ABM7GMG3</accession>
<evidence type="ECO:0000313" key="2">
    <source>
        <dbReference type="EMBL" id="BBI51977.1"/>
    </source>
</evidence>
<protein>
    <submittedName>
        <fullName evidence="2">Uncharacterized protein</fullName>
    </submittedName>
</protein>
<keyword evidence="3" id="KW-1185">Reference proteome</keyword>